<keyword evidence="4" id="KW-0735">Signal-anchor</keyword>
<keyword evidence="2 9" id="KW-0808">Transferase</keyword>
<evidence type="ECO:0000256" key="8">
    <source>
        <dbReference type="ARBA" id="ARBA00023180"/>
    </source>
</evidence>
<proteinExistence type="predicted"/>
<keyword evidence="7" id="KW-0472">Membrane</keyword>
<comment type="subcellular location">
    <subcellularLocation>
        <location evidence="1">Golgi apparatus membrane</location>
        <topology evidence="1">Single-pass type II membrane protein</topology>
    </subcellularLocation>
</comment>
<gene>
    <name evidence="9" type="ORF">HH215_19435</name>
</gene>
<name>A0A7Z2ZMR4_9BACL</name>
<evidence type="ECO:0000256" key="6">
    <source>
        <dbReference type="ARBA" id="ARBA00023034"/>
    </source>
</evidence>
<keyword evidence="3" id="KW-0812">Transmembrane</keyword>
<evidence type="ECO:0000256" key="7">
    <source>
        <dbReference type="ARBA" id="ARBA00023136"/>
    </source>
</evidence>
<keyword evidence="6" id="KW-0333">Golgi apparatus</keyword>
<evidence type="ECO:0000256" key="1">
    <source>
        <dbReference type="ARBA" id="ARBA00004323"/>
    </source>
</evidence>
<dbReference type="InterPro" id="IPR027417">
    <property type="entry name" value="P-loop_NTPase"/>
</dbReference>
<dbReference type="EMBL" id="CP051680">
    <property type="protein sequence ID" value="QJD85130.1"/>
    <property type="molecule type" value="Genomic_DNA"/>
</dbReference>
<dbReference type="GO" id="GO:0001733">
    <property type="term" value="F:galactosylceramide sulfotransferase activity"/>
    <property type="evidence" value="ECO:0007669"/>
    <property type="project" value="InterPro"/>
</dbReference>
<dbReference type="PANTHER" id="PTHR14647">
    <property type="entry name" value="GALACTOSE-3-O-SULFOTRANSFERASE"/>
    <property type="match status" value="1"/>
</dbReference>
<dbReference type="GO" id="GO:0016020">
    <property type="term" value="C:membrane"/>
    <property type="evidence" value="ECO:0007669"/>
    <property type="project" value="InterPro"/>
</dbReference>
<reference evidence="9 10" key="1">
    <citation type="submission" date="2020-04" db="EMBL/GenBank/DDBJ databases">
        <title>Genome sequencing of novel species.</title>
        <authorList>
            <person name="Heo J."/>
            <person name="Kim S.-J."/>
            <person name="Kim J.-S."/>
            <person name="Hong S.-B."/>
            <person name="Kwon S.-W."/>
        </authorList>
    </citation>
    <scope>NUCLEOTIDE SEQUENCE [LARGE SCALE GENOMIC DNA]</scope>
    <source>
        <strain evidence="9 10">MFER-1</strain>
    </source>
</reference>
<evidence type="ECO:0000313" key="10">
    <source>
        <dbReference type="Proteomes" id="UP000502248"/>
    </source>
</evidence>
<evidence type="ECO:0000313" key="9">
    <source>
        <dbReference type="EMBL" id="QJD85130.1"/>
    </source>
</evidence>
<sequence>MDIANGISHPFLFFIHVPKTAGSSIFQFLYRVYEDRIGLFYEKDVNEWNQVLQQPDLPFDCVFGHYWYGLHDSVNRPFEYTAFVRDPIEAILSYIYFINRRVGEWPYLTTSQTITPDNLSDLPEEMINLYFRNYQTAYLAGKQNASAEETKKIINFHYPILGITEMFHESVYLLKRRYNWGPVEVYYVNVTPNRPTRKQFSKGTIQRIQKLVNVDTQIYHYAKKRLQQAIRSLPSNERELIEQFKKTGRLP</sequence>
<keyword evidence="10" id="KW-1185">Reference proteome</keyword>
<organism evidence="9 10">
    <name type="scientific">Cohnella herbarum</name>
    <dbReference type="NCBI Taxonomy" id="2728023"/>
    <lineage>
        <taxon>Bacteria</taxon>
        <taxon>Bacillati</taxon>
        <taxon>Bacillota</taxon>
        <taxon>Bacilli</taxon>
        <taxon>Bacillales</taxon>
        <taxon>Paenibacillaceae</taxon>
        <taxon>Cohnella</taxon>
    </lineage>
</organism>
<keyword evidence="8" id="KW-0325">Glycoprotein</keyword>
<dbReference type="AlphaFoldDB" id="A0A7Z2ZMR4"/>
<evidence type="ECO:0000256" key="3">
    <source>
        <dbReference type="ARBA" id="ARBA00022692"/>
    </source>
</evidence>
<dbReference type="InterPro" id="IPR009729">
    <property type="entry name" value="Gal-3-0_sulfotransfrase"/>
</dbReference>
<accession>A0A7Z2ZMR4</accession>
<keyword evidence="5" id="KW-1133">Transmembrane helix</keyword>
<dbReference type="KEGG" id="cheb:HH215_19435"/>
<evidence type="ECO:0000256" key="2">
    <source>
        <dbReference type="ARBA" id="ARBA00022679"/>
    </source>
</evidence>
<dbReference type="RefSeq" id="WP_169281397.1">
    <property type="nucleotide sequence ID" value="NZ_CP051680.1"/>
</dbReference>
<protein>
    <submittedName>
        <fullName evidence="9">Sulfotransferase family protein</fullName>
    </submittedName>
</protein>
<dbReference type="Gene3D" id="3.40.50.300">
    <property type="entry name" value="P-loop containing nucleotide triphosphate hydrolases"/>
    <property type="match status" value="1"/>
</dbReference>
<dbReference type="Proteomes" id="UP000502248">
    <property type="component" value="Chromosome"/>
</dbReference>
<evidence type="ECO:0000256" key="5">
    <source>
        <dbReference type="ARBA" id="ARBA00022989"/>
    </source>
</evidence>
<evidence type="ECO:0000256" key="4">
    <source>
        <dbReference type="ARBA" id="ARBA00022968"/>
    </source>
</evidence>
<dbReference type="PANTHER" id="PTHR14647:SF87">
    <property type="entry name" value="PUTATIVE-RELATED"/>
    <property type="match status" value="1"/>
</dbReference>
<dbReference type="GO" id="GO:0009247">
    <property type="term" value="P:glycolipid biosynthetic process"/>
    <property type="evidence" value="ECO:0007669"/>
    <property type="project" value="InterPro"/>
</dbReference>